<gene>
    <name evidence="1" type="ORF">THASP1DRAFT_4989</name>
</gene>
<dbReference type="GO" id="GO:0003677">
    <property type="term" value="F:DNA binding"/>
    <property type="evidence" value="ECO:0007669"/>
    <property type="project" value="TreeGrafter"/>
</dbReference>
<dbReference type="PANTHER" id="PTHR28027">
    <property type="entry name" value="TRANSCRIPTIONAL REGULATOR MIT1"/>
    <property type="match status" value="1"/>
</dbReference>
<reference evidence="2" key="1">
    <citation type="journal article" date="2018" name="Nat. Microbiol.">
        <title>Leveraging single-cell genomics to expand the fungal tree of life.</title>
        <authorList>
            <person name="Ahrendt S.R."/>
            <person name="Quandt C.A."/>
            <person name="Ciobanu D."/>
            <person name="Clum A."/>
            <person name="Salamov A."/>
            <person name="Andreopoulos B."/>
            <person name="Cheng J.F."/>
            <person name="Woyke T."/>
            <person name="Pelin A."/>
            <person name="Henrissat B."/>
            <person name="Reynolds N.K."/>
            <person name="Benny G.L."/>
            <person name="Smith M.E."/>
            <person name="James T.Y."/>
            <person name="Grigoriev I.V."/>
        </authorList>
    </citation>
    <scope>NUCLEOTIDE SEQUENCE [LARGE SCALE GENOMIC DNA]</scope>
    <source>
        <strain evidence="2">RSA 1356</strain>
    </source>
</reference>
<dbReference type="OrthoDB" id="5572844at2759"/>
<dbReference type="EMBL" id="KZ992665">
    <property type="protein sequence ID" value="RKP07855.1"/>
    <property type="molecule type" value="Genomic_DNA"/>
</dbReference>
<feature type="non-terminal residue" evidence="1">
    <location>
        <position position="160"/>
    </location>
</feature>
<dbReference type="InterPro" id="IPR018608">
    <property type="entry name" value="Gti1/Pac2"/>
</dbReference>
<evidence type="ECO:0000313" key="1">
    <source>
        <dbReference type="EMBL" id="RKP07855.1"/>
    </source>
</evidence>
<name>A0A4P9XPD0_9FUNG</name>
<accession>A0A4P9XPD0</accession>
<dbReference type="PANTHER" id="PTHR28027:SF1">
    <property type="entry name" value="CAMP INDEPENDENT REGULATORY PROTEIN (AFU_ORTHOLOGUE AFUA_3G09640)"/>
    <property type="match status" value="1"/>
</dbReference>
<dbReference type="Proteomes" id="UP000271241">
    <property type="component" value="Unassembled WGS sequence"/>
</dbReference>
<protein>
    <submittedName>
        <fullName evidence="1">Gti1/Pac2 family-domain-containing protein</fullName>
    </submittedName>
</protein>
<evidence type="ECO:0000313" key="2">
    <source>
        <dbReference type="Proteomes" id="UP000271241"/>
    </source>
</evidence>
<dbReference type="AlphaFoldDB" id="A0A4P9XPD0"/>
<sequence>MESYFGYVETVLDALLIFEACRVGVLSRAHRRLTDQERAAIRSGSVFVWDEDETGIHRWTDGRSWSSSRARGSFLTYRELDDPTNPRSASPSFTSSGRRLRLKRQGLTKRALSLSTADGRKFHLISYYLASDVMASRLKTPRADPLVTSIKIPELLYPEL</sequence>
<keyword evidence="2" id="KW-1185">Reference proteome</keyword>
<dbReference type="Pfam" id="PF09729">
    <property type="entry name" value="Gti1_Pac2"/>
    <property type="match status" value="1"/>
</dbReference>
<proteinExistence type="predicted"/>
<organism evidence="1 2">
    <name type="scientific">Thamnocephalis sphaerospora</name>
    <dbReference type="NCBI Taxonomy" id="78915"/>
    <lineage>
        <taxon>Eukaryota</taxon>
        <taxon>Fungi</taxon>
        <taxon>Fungi incertae sedis</taxon>
        <taxon>Zoopagomycota</taxon>
        <taxon>Zoopagomycotina</taxon>
        <taxon>Zoopagomycetes</taxon>
        <taxon>Zoopagales</taxon>
        <taxon>Sigmoideomycetaceae</taxon>
        <taxon>Thamnocephalis</taxon>
    </lineage>
</organism>